<dbReference type="InterPro" id="IPR043519">
    <property type="entry name" value="NT_sf"/>
</dbReference>
<dbReference type="EMBL" id="JACGWT010000001">
    <property type="protein sequence ID" value="MBA8792816.1"/>
    <property type="molecule type" value="Genomic_DNA"/>
</dbReference>
<proteinExistence type="predicted"/>
<accession>A0A7W3IPF6</accession>
<dbReference type="InterPro" id="IPR002934">
    <property type="entry name" value="Polymerase_NTP_transf_dom"/>
</dbReference>
<dbReference type="Gene3D" id="3.30.460.10">
    <property type="entry name" value="Beta Polymerase, domain 2"/>
    <property type="match status" value="1"/>
</dbReference>
<dbReference type="RefSeq" id="WP_182558408.1">
    <property type="nucleotide sequence ID" value="NZ_JACGWT010000001.1"/>
</dbReference>
<comment type="caution">
    <text evidence="2">The sequence shown here is derived from an EMBL/GenBank/DDBJ whole genome shotgun (WGS) entry which is preliminary data.</text>
</comment>
<evidence type="ECO:0000259" key="1">
    <source>
        <dbReference type="Pfam" id="PF01909"/>
    </source>
</evidence>
<protein>
    <submittedName>
        <fullName evidence="2">Putative nucleotidyltransferase</fullName>
    </submittedName>
</protein>
<name>A0A7W3IPF6_9ACTN</name>
<feature type="domain" description="Polymerase nucleotidyl transferase" evidence="1">
    <location>
        <begin position="14"/>
        <end position="57"/>
    </location>
</feature>
<dbReference type="CDD" id="cd05403">
    <property type="entry name" value="NT_KNTase_like"/>
    <property type="match status" value="1"/>
</dbReference>
<sequence length="284" mass="29630">MLSDDRPTAVADRLARVGGVVGVALGGSRARGVARPDSDVDLGLYYRGPLDVPGLRKLAAELATDRDGGATPELTEPGGWGRWVDGGGWLTIDGVPVDWLYRDLDRVAAACAAARRGALDFGFQVGHPFGFAEVAYAGELALGRVLADPDGELGRLRAGLDPYPDALAAAFADRLDEARFLLGAVTKSARRGDLVFVAGTLFRAVGLAAHAVAAAQHRWMITEKGLVDEVGALPGTPAGFAGRARAVLSGLTDAPDVLGAAVEHAVALVAEADDFCRRRRSEQP</sequence>
<organism evidence="2 3">
    <name type="scientific">Microlunatus kandeliicorticis</name>
    <dbReference type="NCBI Taxonomy" id="1759536"/>
    <lineage>
        <taxon>Bacteria</taxon>
        <taxon>Bacillati</taxon>
        <taxon>Actinomycetota</taxon>
        <taxon>Actinomycetes</taxon>
        <taxon>Propionibacteriales</taxon>
        <taxon>Propionibacteriaceae</taxon>
        <taxon>Microlunatus</taxon>
    </lineage>
</organism>
<evidence type="ECO:0000313" key="2">
    <source>
        <dbReference type="EMBL" id="MBA8792816.1"/>
    </source>
</evidence>
<keyword evidence="3" id="KW-1185">Reference proteome</keyword>
<keyword evidence="2" id="KW-0808">Transferase</keyword>
<dbReference type="SUPFAM" id="SSF81301">
    <property type="entry name" value="Nucleotidyltransferase"/>
    <property type="match status" value="1"/>
</dbReference>
<dbReference type="Pfam" id="PF01909">
    <property type="entry name" value="NTP_transf_2"/>
    <property type="match status" value="1"/>
</dbReference>
<gene>
    <name evidence="2" type="ORF">FHX74_000410</name>
</gene>
<evidence type="ECO:0000313" key="3">
    <source>
        <dbReference type="Proteomes" id="UP000523079"/>
    </source>
</evidence>
<reference evidence="2 3" key="1">
    <citation type="submission" date="2020-07" db="EMBL/GenBank/DDBJ databases">
        <title>Sequencing the genomes of 1000 actinobacteria strains.</title>
        <authorList>
            <person name="Klenk H.-P."/>
        </authorList>
    </citation>
    <scope>NUCLEOTIDE SEQUENCE [LARGE SCALE GENOMIC DNA]</scope>
    <source>
        <strain evidence="2 3">DSM 100723</strain>
    </source>
</reference>
<dbReference type="AlphaFoldDB" id="A0A7W3IPF6"/>
<dbReference type="GO" id="GO:0016779">
    <property type="term" value="F:nucleotidyltransferase activity"/>
    <property type="evidence" value="ECO:0007669"/>
    <property type="project" value="InterPro"/>
</dbReference>
<dbReference type="Proteomes" id="UP000523079">
    <property type="component" value="Unassembled WGS sequence"/>
</dbReference>